<feature type="modified residue" description="N6-carboxylysine" evidence="12">
    <location>
        <position position="737"/>
    </location>
</feature>
<dbReference type="SUPFAM" id="SSF51230">
    <property type="entry name" value="Single hybrid motif"/>
    <property type="match status" value="1"/>
</dbReference>
<evidence type="ECO:0000256" key="11">
    <source>
        <dbReference type="PIRSR" id="PIRSR001594-3"/>
    </source>
</evidence>
<name>A0A133PRE3_9FIRM</name>
<dbReference type="InterPro" id="IPR055268">
    <property type="entry name" value="PCB-like"/>
</dbReference>
<feature type="domain" description="Biotin carboxylation" evidence="15">
    <location>
        <begin position="35"/>
        <end position="488"/>
    </location>
</feature>
<dbReference type="InterPro" id="IPR000089">
    <property type="entry name" value="Biotin_lipoyl"/>
</dbReference>
<evidence type="ECO:0000256" key="10">
    <source>
        <dbReference type="PIRSR" id="PIRSR001594-2"/>
    </source>
</evidence>
<dbReference type="InterPro" id="IPR003379">
    <property type="entry name" value="Carboxylase_cons_dom"/>
</dbReference>
<evidence type="ECO:0000256" key="12">
    <source>
        <dbReference type="PIRSR" id="PIRSR001594-4"/>
    </source>
</evidence>
<dbReference type="InterPro" id="IPR005482">
    <property type="entry name" value="Biotin_COase_C"/>
</dbReference>
<dbReference type="InterPro" id="IPR011761">
    <property type="entry name" value="ATP-grasp"/>
</dbReference>
<evidence type="ECO:0000256" key="4">
    <source>
        <dbReference type="ARBA" id="ARBA00022723"/>
    </source>
</evidence>
<dbReference type="GO" id="GO:0004736">
    <property type="term" value="F:pyruvate carboxylase activity"/>
    <property type="evidence" value="ECO:0007669"/>
    <property type="project" value="UniProtKB-EC"/>
</dbReference>
<comment type="cofactor">
    <cofactor evidence="1 8">
        <name>biotin</name>
        <dbReference type="ChEBI" id="CHEBI:57586"/>
    </cofactor>
</comment>
<dbReference type="Pfam" id="PF00289">
    <property type="entry name" value="Biotin_carb_N"/>
    <property type="match status" value="1"/>
</dbReference>
<feature type="binding site" evidence="10">
    <location>
        <position position="901"/>
    </location>
    <ligand>
        <name>substrate</name>
    </ligand>
</feature>
<dbReference type="PROSITE" id="PS00867">
    <property type="entry name" value="CPSASE_2"/>
    <property type="match status" value="1"/>
</dbReference>
<dbReference type="InterPro" id="IPR016185">
    <property type="entry name" value="PreATP-grasp_dom_sf"/>
</dbReference>
<proteinExistence type="predicted"/>
<organism evidence="17">
    <name type="scientific">Peptoniphilus harei</name>
    <dbReference type="NCBI Taxonomy" id="54005"/>
    <lineage>
        <taxon>Bacteria</taxon>
        <taxon>Bacillati</taxon>
        <taxon>Bacillota</taxon>
        <taxon>Tissierellia</taxon>
        <taxon>Tissierellales</taxon>
        <taxon>Peptoniphilaceae</taxon>
        <taxon>Peptoniphilus</taxon>
    </lineage>
</organism>
<keyword evidence="17" id="KW-0670">Pyruvate</keyword>
<dbReference type="NCBIfam" id="NF009554">
    <property type="entry name" value="PRK12999.1"/>
    <property type="match status" value="1"/>
</dbReference>
<feature type="binding site" description="via carbamate group" evidence="11">
    <location>
        <position position="737"/>
    </location>
    <ligand>
        <name>Mn(2+)</name>
        <dbReference type="ChEBI" id="CHEBI:29035"/>
    </ligand>
</feature>
<dbReference type="Pfam" id="PF00682">
    <property type="entry name" value="HMGL-like"/>
    <property type="match status" value="1"/>
</dbReference>
<dbReference type="SUPFAM" id="SSF89000">
    <property type="entry name" value="post-HMGL domain-like"/>
    <property type="match status" value="1"/>
</dbReference>
<feature type="domain" description="Lipoyl-binding" evidence="13">
    <location>
        <begin position="1104"/>
        <end position="1173"/>
    </location>
</feature>
<dbReference type="SUPFAM" id="SSF51246">
    <property type="entry name" value="Rudiment single hybrid motif"/>
    <property type="match status" value="1"/>
</dbReference>
<feature type="modified residue" description="N6-biotinyllysine" evidence="12">
    <location>
        <position position="1139"/>
    </location>
</feature>
<dbReference type="FunFam" id="3.30.1490.20:FF:000018">
    <property type="entry name" value="Biotin carboxylase"/>
    <property type="match status" value="1"/>
</dbReference>
<dbReference type="CDD" id="cd07937">
    <property type="entry name" value="DRE_TIM_PC_TC_5S"/>
    <property type="match status" value="1"/>
</dbReference>
<feature type="binding site" evidence="11">
    <location>
        <position position="766"/>
    </location>
    <ligand>
        <name>Mn(2+)</name>
        <dbReference type="ChEBI" id="CHEBI:29035"/>
    </ligand>
</feature>
<dbReference type="InterPro" id="IPR011053">
    <property type="entry name" value="Single_hybrid_motif"/>
</dbReference>
<dbReference type="PROSITE" id="PS50991">
    <property type="entry name" value="PYR_CT"/>
    <property type="match status" value="1"/>
</dbReference>
<evidence type="ECO:0000256" key="5">
    <source>
        <dbReference type="ARBA" id="ARBA00022741"/>
    </source>
</evidence>
<dbReference type="InterPro" id="IPR005930">
    <property type="entry name" value="Pyruv_COase"/>
</dbReference>
<evidence type="ECO:0000259" key="14">
    <source>
        <dbReference type="PROSITE" id="PS50975"/>
    </source>
</evidence>
<dbReference type="InterPro" id="IPR005479">
    <property type="entry name" value="CPAse_ATP-bd"/>
</dbReference>
<evidence type="ECO:0000256" key="6">
    <source>
        <dbReference type="ARBA" id="ARBA00022840"/>
    </source>
</evidence>
<feature type="domain" description="Pyruvate carboxyltransferase" evidence="16">
    <location>
        <begin position="559"/>
        <end position="827"/>
    </location>
</feature>
<dbReference type="Pfam" id="PF00364">
    <property type="entry name" value="Biotin_lipoyl"/>
    <property type="match status" value="1"/>
</dbReference>
<dbReference type="FunFam" id="2.40.50.100:FF:000003">
    <property type="entry name" value="Acetyl-CoA carboxylase biotin carboxyl carrier protein"/>
    <property type="match status" value="1"/>
</dbReference>
<dbReference type="PROSITE" id="PS50979">
    <property type="entry name" value="BC"/>
    <property type="match status" value="1"/>
</dbReference>
<sequence>MQMSALDQFSIHYFYKLPCICCIISKTKREEIMKKFKRILVANRGEIAIRIFRAAREMGIRSVAIYSEEDRLALFRTKADESYEIGKGKSPLDAYLDIDEIISLAKKKGVDAIHPGYGFLSENPEFARKCREEGITFIGPSPEVMEKLGDKITSKIVAKEAGVATIPGIEKSIRNEEEALLFARSCGYPVMIKAAAGGGGRGMRIAQSQEELLDKFQSAKNEAKKAFGDDSMFIEKYLHKPKHIEVQILGDEYGNIVHLYERDCSIQRRHQKVIEYTPAFSLPVELREEICQDALKIARSIGYSNAGTVEFLVDSKGDHYFIEVNPRVQVEHTVTEMCTDIDIVQSQILVAMGYRLDSEEIGIRGQDAIDHRGFSIQCRVTTEDPLNNFMPDTGQINLYRSSSGFGVRLDGGNGFTGAVISPYYDSLLVKVITEARTWKDAIRKAKRSLSELKVGGVKTNIGFLLNVLNTKDFEEGTCDTGFIEEHPELFEIKSSKDKELRLMKIIGERVVNDTKTLEKNFDVPQVPDFERKNFRGYKQIFDELGPDGIKDQILREKKLLLTDTTMRDAHQSLMATRMRTIDLVKIAEAMNYNMDKLFSVEMWGGATFDVAYRFLHEDPWERLRILRERMPNMLLQMLIRGNNTVGYKNYPDNVVVKFIKESAKNGVDLFRVFDSLNWLDGMRLSIDQVLENGKIAEATMCYTGDILDEKRGKYSIKYYVDFAKELERTGAQILGIKDMSGLLKPYAAKKLIKSLKEEVGLPIHLHTHDTTGNGVATILQATEAGVDIVDTAVNSMSGLTSQPALNSVVAALKNTERDTEIDLDKAEDISKYWAAVRPVYANFESDLKSGTTEIYKYEIPGGQYSNLKPQVESFGLGHKFKDVKEMYKRVNEMVGDIVKVTPSSKMVGDFAIFMVQNELTPENILEKGKNLDYPDSVMTYFRGMMGQPYGGFPEGLQKMILKGEIPITRRPGELLPDEDFDKIKGHLEDKGISPSEEDIISSALYPKVFDDYIDYIKENGEVTRIGSDVFFHGLMEGESTEISLEEGKTLIVTLIEVGKLLEDGTRNLTFEINGSRRTIKIKDETVKAGESLGEEKIYADPKNEREVGSSIPGKIVKVLVAEGDEVKKGDSLFVAEAMKMETNIVANIDGKVKDIRVREGDMVESGQLLLCFE</sequence>
<keyword evidence="5 8" id="KW-0547">Nucleotide-binding</keyword>
<keyword evidence="6 8" id="KW-0067">ATP-binding</keyword>
<feature type="binding site" evidence="10">
    <location>
        <position position="640"/>
    </location>
    <ligand>
        <name>substrate</name>
    </ligand>
</feature>
<dbReference type="Gene3D" id="3.20.20.70">
    <property type="entry name" value="Aldolase class I"/>
    <property type="match status" value="1"/>
</dbReference>
<dbReference type="Pfam" id="PF02786">
    <property type="entry name" value="CPSase_L_D2"/>
    <property type="match status" value="1"/>
</dbReference>
<protein>
    <recommendedName>
        <fullName evidence="2 8">Pyruvate carboxylase</fullName>
        <ecNumber evidence="2 8">6.4.1.1</ecNumber>
    </recommendedName>
</protein>
<dbReference type="CDD" id="cd06850">
    <property type="entry name" value="biotinyl_domain"/>
    <property type="match status" value="1"/>
</dbReference>
<dbReference type="SUPFAM" id="SSF51569">
    <property type="entry name" value="Aldolase"/>
    <property type="match status" value="1"/>
</dbReference>
<evidence type="ECO:0000259" key="15">
    <source>
        <dbReference type="PROSITE" id="PS50979"/>
    </source>
</evidence>
<comment type="catalytic activity">
    <reaction evidence="8">
        <text>hydrogencarbonate + pyruvate + ATP = oxaloacetate + ADP + phosphate + H(+)</text>
        <dbReference type="Rhea" id="RHEA:20844"/>
        <dbReference type="ChEBI" id="CHEBI:15361"/>
        <dbReference type="ChEBI" id="CHEBI:15378"/>
        <dbReference type="ChEBI" id="CHEBI:16452"/>
        <dbReference type="ChEBI" id="CHEBI:17544"/>
        <dbReference type="ChEBI" id="CHEBI:30616"/>
        <dbReference type="ChEBI" id="CHEBI:43474"/>
        <dbReference type="ChEBI" id="CHEBI:456216"/>
        <dbReference type="EC" id="6.4.1.1"/>
    </reaction>
</comment>
<dbReference type="GO" id="GO:0006094">
    <property type="term" value="P:gluconeogenesis"/>
    <property type="evidence" value="ECO:0007669"/>
    <property type="project" value="InterPro"/>
</dbReference>
<keyword evidence="3 8" id="KW-0436">Ligase</keyword>
<evidence type="ECO:0000256" key="8">
    <source>
        <dbReference type="PIRNR" id="PIRNR001594"/>
    </source>
</evidence>
<accession>A0A133PRE3</accession>
<evidence type="ECO:0000259" key="13">
    <source>
        <dbReference type="PROSITE" id="PS50968"/>
    </source>
</evidence>
<dbReference type="Gene3D" id="3.30.470.20">
    <property type="entry name" value="ATP-grasp fold, B domain"/>
    <property type="match status" value="1"/>
</dbReference>
<evidence type="ECO:0000259" key="16">
    <source>
        <dbReference type="PROSITE" id="PS50991"/>
    </source>
</evidence>
<dbReference type="EC" id="6.4.1.1" evidence="2 8"/>
<dbReference type="InterPro" id="IPR011764">
    <property type="entry name" value="Biotin_carboxylation_dom"/>
</dbReference>
<feature type="binding site" evidence="10">
    <location>
        <position position="270"/>
    </location>
    <ligand>
        <name>ATP</name>
        <dbReference type="ChEBI" id="CHEBI:30616"/>
    </ligand>
</feature>
<dbReference type="FunFam" id="3.30.470.20:FF:000012">
    <property type="entry name" value="Pyruvate carboxylase"/>
    <property type="match status" value="1"/>
</dbReference>
<reference evidence="17 18" key="1">
    <citation type="submission" date="2016-01" db="EMBL/GenBank/DDBJ databases">
        <authorList>
            <person name="Oliw E.H."/>
        </authorList>
    </citation>
    <scope>NUCLEOTIDE SEQUENCE [LARGE SCALE GENOMIC DNA]</scope>
    <source>
        <strain evidence="17 18">CMW7756A</strain>
    </source>
</reference>
<dbReference type="SUPFAM" id="SSF52440">
    <property type="entry name" value="PreATP-grasp domain"/>
    <property type="match status" value="1"/>
</dbReference>
<dbReference type="PIRSF" id="PIRSF001594">
    <property type="entry name" value="Pyruv_carbox"/>
    <property type="match status" value="1"/>
</dbReference>
<dbReference type="GO" id="GO:0046872">
    <property type="term" value="F:metal ion binding"/>
    <property type="evidence" value="ECO:0007669"/>
    <property type="project" value="UniProtKB-KW"/>
</dbReference>
<dbReference type="NCBIfam" id="NF006761">
    <property type="entry name" value="PRK09282.1"/>
    <property type="match status" value="1"/>
</dbReference>
<comment type="caution">
    <text evidence="17">The sequence shown here is derived from an EMBL/GenBank/DDBJ whole genome shotgun (WGS) entry which is preliminary data.</text>
</comment>
<dbReference type="InterPro" id="IPR011054">
    <property type="entry name" value="Rudment_hybrid_motif"/>
</dbReference>
<evidence type="ECO:0000256" key="2">
    <source>
        <dbReference type="ARBA" id="ARBA00013057"/>
    </source>
</evidence>
<keyword evidence="7 8" id="KW-0092">Biotin</keyword>
<dbReference type="FunFam" id="3.20.20.70:FF:000033">
    <property type="entry name" value="Pyruvate carboxylase"/>
    <property type="match status" value="1"/>
</dbReference>
<dbReference type="PROSITE" id="PS00866">
    <property type="entry name" value="CPSASE_1"/>
    <property type="match status" value="1"/>
</dbReference>
<dbReference type="GO" id="GO:0005524">
    <property type="term" value="F:ATP binding"/>
    <property type="evidence" value="ECO:0007669"/>
    <property type="project" value="UniProtKB-UniRule"/>
</dbReference>
<dbReference type="PANTHER" id="PTHR43778">
    <property type="entry name" value="PYRUVATE CARBOXYLASE"/>
    <property type="match status" value="1"/>
</dbReference>
<dbReference type="AlphaFoldDB" id="A0A133PRE3"/>
<dbReference type="EMBL" id="LRQE01000015">
    <property type="protein sequence ID" value="KXA31360.1"/>
    <property type="molecule type" value="Genomic_DNA"/>
</dbReference>
<evidence type="ECO:0000256" key="9">
    <source>
        <dbReference type="PIRSR" id="PIRSR001594-1"/>
    </source>
</evidence>
<evidence type="ECO:0000313" key="18">
    <source>
        <dbReference type="Proteomes" id="UP000070174"/>
    </source>
</evidence>
<dbReference type="PROSITE" id="PS50975">
    <property type="entry name" value="ATP_GRASP"/>
    <property type="match status" value="1"/>
</dbReference>
<dbReference type="InterPro" id="IPR000891">
    <property type="entry name" value="PYR_CT"/>
</dbReference>
<dbReference type="Pfam" id="PF02785">
    <property type="entry name" value="Biotin_carb_C"/>
    <property type="match status" value="1"/>
</dbReference>
<feature type="binding site" evidence="11">
    <location>
        <position position="768"/>
    </location>
    <ligand>
        <name>Mn(2+)</name>
        <dbReference type="ChEBI" id="CHEBI:29035"/>
    </ligand>
</feature>
<dbReference type="Pfam" id="PF02436">
    <property type="entry name" value="PYC_OADA"/>
    <property type="match status" value="1"/>
</dbReference>
<dbReference type="Proteomes" id="UP000070174">
    <property type="component" value="Unassembled WGS sequence"/>
</dbReference>
<evidence type="ECO:0000256" key="1">
    <source>
        <dbReference type="ARBA" id="ARBA00001953"/>
    </source>
</evidence>
<evidence type="ECO:0000256" key="3">
    <source>
        <dbReference type="ARBA" id="ARBA00022598"/>
    </source>
</evidence>
<keyword evidence="4 11" id="KW-0479">Metal-binding</keyword>
<comment type="function">
    <text evidence="8">Catalyzes a 2-step reaction, involving the ATP-dependent carboxylation of the covalently attached biotin in the first step and the transfer of the carboxyl group to pyruvate in the second.</text>
</comment>
<feature type="active site" evidence="9">
    <location>
        <position position="327"/>
    </location>
</feature>
<dbReference type="PROSITE" id="PS50968">
    <property type="entry name" value="BIOTINYL_LIPOYL"/>
    <property type="match status" value="1"/>
</dbReference>
<feature type="domain" description="ATP-grasp" evidence="14">
    <location>
        <begin position="155"/>
        <end position="352"/>
    </location>
</feature>
<dbReference type="GO" id="GO:0005737">
    <property type="term" value="C:cytoplasm"/>
    <property type="evidence" value="ECO:0007669"/>
    <property type="project" value="TreeGrafter"/>
</dbReference>
<dbReference type="SUPFAM" id="SSF56059">
    <property type="entry name" value="Glutathione synthetase ATP-binding domain-like"/>
    <property type="match status" value="1"/>
</dbReference>
<dbReference type="InterPro" id="IPR005481">
    <property type="entry name" value="BC-like_N"/>
</dbReference>
<dbReference type="NCBIfam" id="TIGR01235">
    <property type="entry name" value="pyruv_carbox"/>
    <property type="match status" value="1"/>
</dbReference>
<dbReference type="InterPro" id="IPR013785">
    <property type="entry name" value="Aldolase_TIM"/>
</dbReference>
<feature type="binding site" evidence="10">
    <location>
        <position position="235"/>
    </location>
    <ligand>
        <name>ATP</name>
        <dbReference type="ChEBI" id="CHEBI:30616"/>
    </ligand>
</feature>
<dbReference type="PATRIC" id="fig|54005.3.peg.467"/>
<dbReference type="PANTHER" id="PTHR43778:SF2">
    <property type="entry name" value="PYRUVATE CARBOXYLASE, MITOCHONDRIAL"/>
    <property type="match status" value="1"/>
</dbReference>
<evidence type="ECO:0000256" key="7">
    <source>
        <dbReference type="ARBA" id="ARBA00023267"/>
    </source>
</evidence>
<evidence type="ECO:0000313" key="17">
    <source>
        <dbReference type="EMBL" id="KXA31360.1"/>
    </source>
</evidence>
<dbReference type="FunFam" id="3.40.50.20:FF:000010">
    <property type="entry name" value="Propionyl-CoA carboxylase subunit alpha"/>
    <property type="match status" value="1"/>
</dbReference>
<dbReference type="Gene3D" id="2.40.50.100">
    <property type="match status" value="1"/>
</dbReference>
<gene>
    <name evidence="17" type="ORF">HMPREF3229_00474</name>
</gene>
<feature type="binding site" evidence="11">
    <location>
        <position position="568"/>
    </location>
    <ligand>
        <name>Mn(2+)</name>
        <dbReference type="ChEBI" id="CHEBI:29035"/>
    </ligand>
</feature>
<feature type="binding site" evidence="10">
    <location>
        <position position="151"/>
    </location>
    <ligand>
        <name>ATP</name>
        <dbReference type="ChEBI" id="CHEBI:30616"/>
    </ligand>
</feature>
<dbReference type="SMART" id="SM00878">
    <property type="entry name" value="Biotin_carb_C"/>
    <property type="match status" value="1"/>
</dbReference>